<feature type="domain" description="N-acetyltransferase" evidence="3">
    <location>
        <begin position="184"/>
        <end position="335"/>
    </location>
</feature>
<dbReference type="AlphaFoldDB" id="A0A8J3QXG6"/>
<dbReference type="PROSITE" id="PS51186">
    <property type="entry name" value="GNAT"/>
    <property type="match status" value="2"/>
</dbReference>
<dbReference type="InterPro" id="IPR050832">
    <property type="entry name" value="Bact_Acetyltransf"/>
</dbReference>
<dbReference type="InterPro" id="IPR000182">
    <property type="entry name" value="GNAT_dom"/>
</dbReference>
<dbReference type="PANTHER" id="PTHR43877:SF2">
    <property type="entry name" value="AMINOALKYLPHOSPHONATE N-ACETYLTRANSFERASE-RELATED"/>
    <property type="match status" value="1"/>
</dbReference>
<feature type="domain" description="N-acetyltransferase" evidence="3">
    <location>
        <begin position="19"/>
        <end position="176"/>
    </location>
</feature>
<evidence type="ECO:0000259" key="3">
    <source>
        <dbReference type="PROSITE" id="PS51186"/>
    </source>
</evidence>
<accession>A0A8J3QXG6</accession>
<dbReference type="EMBL" id="BONZ01000056">
    <property type="protein sequence ID" value="GIH17555.1"/>
    <property type="molecule type" value="Genomic_DNA"/>
</dbReference>
<keyword evidence="5" id="KW-1185">Reference proteome</keyword>
<organism evidence="4 5">
    <name type="scientific">Rugosimonospora africana</name>
    <dbReference type="NCBI Taxonomy" id="556532"/>
    <lineage>
        <taxon>Bacteria</taxon>
        <taxon>Bacillati</taxon>
        <taxon>Actinomycetota</taxon>
        <taxon>Actinomycetes</taxon>
        <taxon>Micromonosporales</taxon>
        <taxon>Micromonosporaceae</taxon>
        <taxon>Rugosimonospora</taxon>
    </lineage>
</organism>
<evidence type="ECO:0000256" key="1">
    <source>
        <dbReference type="ARBA" id="ARBA00022679"/>
    </source>
</evidence>
<sequence length="335" mass="36492">MPAGRQGIKLARMARDEALSWRPIERGDVEGWSALIAAVQVADHDREYYGVEGLLDLFQDPYRDFPRGSVGIFDGTAIVGYGTLMSRTAADPEHQMRYWGAVHPEYRGRGLGGRLLDWAESAAVPLHRDRYPGRPLALSTYTLSGNREALALHEAHGYRPVRWFHGMARDLSAPLPEAAEPAGFEIVGLTPDAWEHARLLRNDAFRDHWGSTEMTPESWAHFMAVGAYRSGYSFIAYGGDQPLGFVIGHEYEGVTEATGHRDAYIALVGTGRAARKRGVAFGLLSRVLAAAKAAGCDTASLGVDADSPTGALGLYQRAGFTMEHTSVTHLKSLPG</sequence>
<dbReference type="Proteomes" id="UP000642748">
    <property type="component" value="Unassembled WGS sequence"/>
</dbReference>
<evidence type="ECO:0000256" key="2">
    <source>
        <dbReference type="ARBA" id="ARBA00023315"/>
    </source>
</evidence>
<keyword evidence="1" id="KW-0808">Transferase</keyword>
<protein>
    <submittedName>
        <fullName evidence="4">N-acetyltransferase</fullName>
    </submittedName>
</protein>
<comment type="caution">
    <text evidence="4">The sequence shown here is derived from an EMBL/GenBank/DDBJ whole genome shotgun (WGS) entry which is preliminary data.</text>
</comment>
<evidence type="ECO:0000313" key="4">
    <source>
        <dbReference type="EMBL" id="GIH17555.1"/>
    </source>
</evidence>
<dbReference type="GO" id="GO:0016747">
    <property type="term" value="F:acyltransferase activity, transferring groups other than amino-acyl groups"/>
    <property type="evidence" value="ECO:0007669"/>
    <property type="project" value="InterPro"/>
</dbReference>
<proteinExistence type="predicted"/>
<dbReference type="Pfam" id="PF00583">
    <property type="entry name" value="Acetyltransf_1"/>
    <property type="match status" value="1"/>
</dbReference>
<dbReference type="Gene3D" id="3.40.630.30">
    <property type="match status" value="1"/>
</dbReference>
<dbReference type="CDD" id="cd04301">
    <property type="entry name" value="NAT_SF"/>
    <property type="match status" value="1"/>
</dbReference>
<dbReference type="PANTHER" id="PTHR43877">
    <property type="entry name" value="AMINOALKYLPHOSPHONATE N-ACETYLTRANSFERASE-RELATED-RELATED"/>
    <property type="match status" value="1"/>
</dbReference>
<dbReference type="Pfam" id="PF13508">
    <property type="entry name" value="Acetyltransf_7"/>
    <property type="match status" value="1"/>
</dbReference>
<name>A0A8J3QXG6_9ACTN</name>
<evidence type="ECO:0000313" key="5">
    <source>
        <dbReference type="Proteomes" id="UP000642748"/>
    </source>
</evidence>
<dbReference type="InterPro" id="IPR016181">
    <property type="entry name" value="Acyl_CoA_acyltransferase"/>
</dbReference>
<reference evidence="4" key="1">
    <citation type="submission" date="2021-01" db="EMBL/GenBank/DDBJ databases">
        <title>Whole genome shotgun sequence of Rugosimonospora africana NBRC 104875.</title>
        <authorList>
            <person name="Komaki H."/>
            <person name="Tamura T."/>
        </authorList>
    </citation>
    <scope>NUCLEOTIDE SEQUENCE</scope>
    <source>
        <strain evidence="4">NBRC 104875</strain>
    </source>
</reference>
<gene>
    <name evidence="4" type="ORF">Raf01_57270</name>
</gene>
<keyword evidence="2" id="KW-0012">Acyltransferase</keyword>
<dbReference type="SUPFAM" id="SSF55729">
    <property type="entry name" value="Acyl-CoA N-acyltransferases (Nat)"/>
    <property type="match status" value="2"/>
</dbReference>